<evidence type="ECO:0000313" key="1">
    <source>
        <dbReference type="EMBL" id="MYL25993.1"/>
    </source>
</evidence>
<sequence length="78" mass="8958">MTTEALSHLRSQISNLSESERAELARELIMSLDGPRDDSAEQAWNEEVVQRASRVREGNARLLTRDEFRQTMRGRLGE</sequence>
<comment type="caution">
    <text evidence="1">The sequence shown here is derived from an EMBL/GenBank/DDBJ whole genome shotgun (WGS) entry which is preliminary data.</text>
</comment>
<evidence type="ECO:0008006" key="3">
    <source>
        <dbReference type="Google" id="ProtNLM"/>
    </source>
</evidence>
<accession>A0A9X5B525</accession>
<dbReference type="Pfam" id="PF09720">
    <property type="entry name" value="Unstab_antitox"/>
    <property type="match status" value="1"/>
</dbReference>
<reference evidence="1 2" key="1">
    <citation type="submission" date="2019-11" db="EMBL/GenBank/DDBJ databases">
        <title>Genome sequences of 17 halophilic strains isolated from different environments.</title>
        <authorList>
            <person name="Furrow R.E."/>
        </authorList>
    </citation>
    <scope>NUCLEOTIDE SEQUENCE [LARGE SCALE GENOMIC DNA]</scope>
    <source>
        <strain evidence="1 2">22507_15_FS</strain>
    </source>
</reference>
<dbReference type="OrthoDB" id="5797254at2"/>
<organism evidence="1 2">
    <name type="scientific">Vreelandella halophila</name>
    <dbReference type="NCBI Taxonomy" id="86177"/>
    <lineage>
        <taxon>Bacteria</taxon>
        <taxon>Pseudomonadati</taxon>
        <taxon>Pseudomonadota</taxon>
        <taxon>Gammaproteobacteria</taxon>
        <taxon>Oceanospirillales</taxon>
        <taxon>Halomonadaceae</taxon>
        <taxon>Vreelandella</taxon>
    </lineage>
</organism>
<gene>
    <name evidence="1" type="ORF">GLW01_04210</name>
</gene>
<protein>
    <recommendedName>
        <fullName evidence="3">Addiction module component, TIGR02574 family</fullName>
    </recommendedName>
</protein>
<proteinExistence type="predicted"/>
<dbReference type="InterPro" id="IPR013406">
    <property type="entry name" value="CHP02574_addiction_mod"/>
</dbReference>
<dbReference type="EMBL" id="WMEX01000002">
    <property type="protein sequence ID" value="MYL25993.1"/>
    <property type="molecule type" value="Genomic_DNA"/>
</dbReference>
<keyword evidence="2" id="KW-1185">Reference proteome</keyword>
<name>A0A9X5B525_9GAMM</name>
<dbReference type="Proteomes" id="UP000460751">
    <property type="component" value="Unassembled WGS sequence"/>
</dbReference>
<dbReference type="AlphaFoldDB" id="A0A9X5B525"/>
<dbReference type="RefSeq" id="WP_151440096.1">
    <property type="nucleotide sequence ID" value="NZ_WMEX01000002.1"/>
</dbReference>
<evidence type="ECO:0000313" key="2">
    <source>
        <dbReference type="Proteomes" id="UP000460751"/>
    </source>
</evidence>